<dbReference type="GO" id="GO:0016192">
    <property type="term" value="P:vesicle-mediated transport"/>
    <property type="evidence" value="ECO:0007669"/>
    <property type="project" value="UniProtKB-ARBA"/>
</dbReference>
<dbReference type="Proteomes" id="UP001166286">
    <property type="component" value="Unassembled WGS sequence"/>
</dbReference>
<dbReference type="InterPro" id="IPR016024">
    <property type="entry name" value="ARM-type_fold"/>
</dbReference>
<dbReference type="InterPro" id="IPR056604">
    <property type="entry name" value="GBF1-like_TPR"/>
</dbReference>
<sequence length="1660" mass="183274">MTSSADGNETNSSPRYGAEAQAAQYSMRSSIRSGAATPTRTMAHERSLMTPTYPLWDAKISIAVDPVALITTECITVTSAMRKHARWAHSSVSAILGGGPSMARDISRLQKPGDRISPAGQRSGRMVDGAIGDDDTLASRWGLRGKKGKSMQDNPLLSAFARLRNDLRGCTDIRSFDIPALLHPFLQVIRSSSTSASITSLAIVAITKFFAYNLIGRDSPRLPLAMQLLSAAITHCRFEASDSAADEIVLLGILELMENMLSGPGGDLLGDESVCEMMETGLSMCCQNRLSELLRRKAEMSMITMCQIIFERLKSLEIEAGEDIGIMEADGEESANVAMNNPAVNGTTVGLQPSTVNDSSSTVIEEANQAPTETVEAKKSLEPPSDNIHAVASAKTDSSESGSKPSSIAEDLGNAQPSASALDLTRQAEQSSDEPATIKPYSLPSIRELFRVLVDLLSPQNRQHSDALRVMALRIIDVALEVAGPSIAKHPSLATLAKDDLCRYLFQLVRSENMGLLNESLRVAGTLLATCREVLKLQQELFLSYLVACLHPRVEIEDELGIDPALYEGVPKTPKLVKPAASQASSGRSTPVPIKERQKLGMEGGARKPDSREAMVESIGALSRIPSYLVELYVNYDCEIDRSDLCEDLIGLLSRNAFPDSARWSTTNVPPLCLDSLLGYVQFVADRLEDKPVYQGYPDLGKLREQRARKKIIIRGATKFNENPKAGLAFLASHGIIDNPDSPQSIVKFFRGTTRISKSVLGEYLSKKSHEELLVAFINLFDFAGKRIDEALRELLITFRLPGESALIERIVVVFSEKYCGSAPPDGIADKDTAFVLTYAIIMLNTDQHNPNLKKDKRMTYNDFARNLRGVNGGKDFAPEYLQGIYDSIKSNEIILPDEHDNNRAFDYAWEELLIKARTSSLLTMCDTNAFDADMFSATWKPIIATLSYVFMSASDDAVFSRVVLGFDQCAQISAKYNITDALDHIIFCLSSMSTLASDAPTNTALNTEVQAEKKSVMVSELAVKFGRDYKAQLACAVLFRLIPKKETKIRNGWNYIIRIWLNLFTNSLLKPSFSRSEDLLDIPPIPLQTPSQVIDREQRSSEGGIISTFSSFLSSYAADDPPEPSEEELESTLCTVDCIDSCPMNKIFSKVLAMPAETRQSLVQALLNKLPEPASPVVISVRPERPVASPIRMNGHRTNPSTPSYDPSLIFVLELVTILATRDERSVALMGQAVADALQTIIRDAANIHPLVLSRAIFYLLYLLNVSQDHSFVRAPVILHAIAGYEQSTLEKAAMPILKGLTLCIRDPTPLRNEITSTPDFWSIIRSLHEIPEAAGRAFDLVARVVSGPPPAVTSDNYKETVSLLNRFAAAGSVGAVIEQKRDNYARRKEKPSKPPPKPRENDVVERGYRAVVMIYRLTNRVPALIEQSHLERNEAWLAYWSPIFEALRSQCLNPCREIRHQAFACLQNSLLSPELASADHQEWTAIFGEVLFPLISRLLRPEIYQTDPVGMSDTRVQAANLLCKIFLHYLVLLSEWEGMLDLWLRILDIMDRLMNSGQGDHLEEAVPESLKNILLVMADGGFIKPPVDGQSRTELWDETCKRVDRFLPNLIGEIFPEVGKVPEKEKEITKEEAGAEEEVGKKLVEQPPVNEPQPQDVD</sequence>
<feature type="compositionally biased region" description="Basic and acidic residues" evidence="1">
    <location>
        <begin position="1624"/>
        <end position="1646"/>
    </location>
</feature>
<feature type="compositionally biased region" description="Polar residues" evidence="1">
    <location>
        <begin position="338"/>
        <end position="363"/>
    </location>
</feature>
<dbReference type="SUPFAM" id="SSF48425">
    <property type="entry name" value="Sec7 domain"/>
    <property type="match status" value="1"/>
</dbReference>
<reference evidence="3" key="1">
    <citation type="submission" date="2023-03" db="EMBL/GenBank/DDBJ databases">
        <title>Complete genome of Cladonia borealis.</title>
        <authorList>
            <person name="Park H."/>
        </authorList>
    </citation>
    <scope>NUCLEOTIDE SEQUENCE</scope>
    <source>
        <strain evidence="3">ANT050790</strain>
    </source>
</reference>
<evidence type="ECO:0000313" key="3">
    <source>
        <dbReference type="EMBL" id="KAK0512201.1"/>
    </source>
</evidence>
<feature type="compositionally biased region" description="Polar residues" evidence="1">
    <location>
        <begin position="395"/>
        <end position="406"/>
    </location>
</feature>
<proteinExistence type="predicted"/>
<feature type="region of interest" description="Disordered" evidence="1">
    <location>
        <begin position="1"/>
        <end position="43"/>
    </location>
</feature>
<dbReference type="SUPFAM" id="SSF48371">
    <property type="entry name" value="ARM repeat"/>
    <property type="match status" value="1"/>
</dbReference>
<feature type="compositionally biased region" description="Basic and acidic residues" evidence="1">
    <location>
        <begin position="594"/>
        <end position="611"/>
    </location>
</feature>
<feature type="region of interest" description="Disordered" evidence="1">
    <location>
        <begin position="578"/>
        <end position="611"/>
    </location>
</feature>
<dbReference type="PANTHER" id="PTHR10663:SF388">
    <property type="entry name" value="GOLGI-SPECIFIC BREFELDIN A-RESISTANCE GUANINE NUCLEOTIDE EXCHANGE FACTOR 1"/>
    <property type="match status" value="1"/>
</dbReference>
<feature type="region of interest" description="Disordered" evidence="1">
    <location>
        <begin position="338"/>
        <end position="439"/>
    </location>
</feature>
<dbReference type="Gene3D" id="1.10.220.20">
    <property type="match status" value="1"/>
</dbReference>
<feature type="compositionally biased region" description="Low complexity" evidence="1">
    <location>
        <begin position="1647"/>
        <end position="1660"/>
    </location>
</feature>
<dbReference type="GO" id="GO:0032012">
    <property type="term" value="P:regulation of ARF protein signal transduction"/>
    <property type="evidence" value="ECO:0007669"/>
    <property type="project" value="InterPro"/>
</dbReference>
<dbReference type="SMART" id="SM00222">
    <property type="entry name" value="Sec7"/>
    <property type="match status" value="1"/>
</dbReference>
<dbReference type="Pfam" id="PF23325">
    <property type="entry name" value="TPR_28"/>
    <property type="match status" value="1"/>
</dbReference>
<dbReference type="InterPro" id="IPR000904">
    <property type="entry name" value="Sec7_dom"/>
</dbReference>
<dbReference type="PROSITE" id="PS50190">
    <property type="entry name" value="SEC7"/>
    <property type="match status" value="1"/>
</dbReference>
<dbReference type="GO" id="GO:0005794">
    <property type="term" value="C:Golgi apparatus"/>
    <property type="evidence" value="ECO:0007669"/>
    <property type="project" value="UniProtKB-ARBA"/>
</dbReference>
<dbReference type="Pfam" id="PF01369">
    <property type="entry name" value="Sec7"/>
    <property type="match status" value="1"/>
</dbReference>
<dbReference type="Pfam" id="PF12783">
    <property type="entry name" value="Sec7-like_HUS"/>
    <property type="match status" value="1"/>
</dbReference>
<comment type="caution">
    <text evidence="3">The sequence shown here is derived from an EMBL/GenBank/DDBJ whole genome shotgun (WGS) entry which is preliminary data.</text>
</comment>
<dbReference type="Gene3D" id="1.10.1000.11">
    <property type="entry name" value="Arf Nucleotide-binding Site Opener,domain 2"/>
    <property type="match status" value="1"/>
</dbReference>
<feature type="region of interest" description="Disordered" evidence="1">
    <location>
        <begin position="1383"/>
        <end position="1404"/>
    </location>
</feature>
<dbReference type="CDD" id="cd00171">
    <property type="entry name" value="Sec7"/>
    <property type="match status" value="1"/>
</dbReference>
<dbReference type="PANTHER" id="PTHR10663">
    <property type="entry name" value="GUANYL-NUCLEOTIDE EXCHANGE FACTOR"/>
    <property type="match status" value="1"/>
</dbReference>
<dbReference type="InterPro" id="IPR023394">
    <property type="entry name" value="Sec7_C_sf"/>
</dbReference>
<name>A0AA39UA88_9LECA</name>
<feature type="region of interest" description="Disordered" evidence="1">
    <location>
        <begin position="1624"/>
        <end position="1660"/>
    </location>
</feature>
<dbReference type="EMBL" id="JAFEKC020000011">
    <property type="protein sequence ID" value="KAK0512201.1"/>
    <property type="molecule type" value="Genomic_DNA"/>
</dbReference>
<evidence type="ECO:0000259" key="2">
    <source>
        <dbReference type="PROSITE" id="PS50190"/>
    </source>
</evidence>
<feature type="domain" description="SEC7" evidence="2">
    <location>
        <begin position="702"/>
        <end position="892"/>
    </location>
</feature>
<dbReference type="GO" id="GO:0005085">
    <property type="term" value="F:guanyl-nucleotide exchange factor activity"/>
    <property type="evidence" value="ECO:0007669"/>
    <property type="project" value="InterPro"/>
</dbReference>
<gene>
    <name evidence="3" type="ORF">JMJ35_005329</name>
</gene>
<evidence type="ECO:0000313" key="4">
    <source>
        <dbReference type="Proteomes" id="UP001166286"/>
    </source>
</evidence>
<dbReference type="InterPro" id="IPR032691">
    <property type="entry name" value="Mon2/Sec7/BIG1-like_HUS"/>
</dbReference>
<protein>
    <recommendedName>
        <fullName evidence="2">SEC7 domain-containing protein</fullName>
    </recommendedName>
</protein>
<feature type="compositionally biased region" description="Polar residues" evidence="1">
    <location>
        <begin position="23"/>
        <end position="40"/>
    </location>
</feature>
<evidence type="ECO:0000256" key="1">
    <source>
        <dbReference type="SAM" id="MobiDB-lite"/>
    </source>
</evidence>
<dbReference type="InterPro" id="IPR035999">
    <property type="entry name" value="Sec7_dom_sf"/>
</dbReference>
<organism evidence="3 4">
    <name type="scientific">Cladonia borealis</name>
    <dbReference type="NCBI Taxonomy" id="184061"/>
    <lineage>
        <taxon>Eukaryota</taxon>
        <taxon>Fungi</taxon>
        <taxon>Dikarya</taxon>
        <taxon>Ascomycota</taxon>
        <taxon>Pezizomycotina</taxon>
        <taxon>Lecanoromycetes</taxon>
        <taxon>OSLEUM clade</taxon>
        <taxon>Lecanoromycetidae</taxon>
        <taxon>Lecanorales</taxon>
        <taxon>Lecanorineae</taxon>
        <taxon>Cladoniaceae</taxon>
        <taxon>Cladonia</taxon>
    </lineage>
</organism>
<accession>A0AA39UA88</accession>
<feature type="compositionally biased region" description="Polar residues" evidence="1">
    <location>
        <begin position="1"/>
        <end position="14"/>
    </location>
</feature>
<keyword evidence="4" id="KW-1185">Reference proteome</keyword>